<feature type="domain" description="PpiC" evidence="2">
    <location>
        <begin position="120"/>
        <end position="222"/>
    </location>
</feature>
<gene>
    <name evidence="3" type="ORF">N2K84_05150</name>
</gene>
<evidence type="ECO:0000259" key="2">
    <source>
        <dbReference type="PROSITE" id="PS50198"/>
    </source>
</evidence>
<sequence>MIKIVFLLFMAIPLWGFAQPGGEVIMTIDNQPVLKEEFVRLYRKNNQNLMAGAEKKSPEEYLDLFINYKLKVYEAQKLGLDTLPEFRNEFRKYRAELAKPYLNNAEFTEAQVETAYYRTTHEIKASHLLLLLDEQAAPADTLAAWNKLMELRKQVLEGADFNELAAQYSQDPSAKQNKGLLGYFSSFQMVFPFEDAAFKTLVGEVSMPVRSRFGYHLIKVHDLRPAAGQLKVAHIMKRIPPDTSEEAVMRMKHELDSLGMLARRGADFAQLARQHSDDQRSASVGGELPWFTRGNMLPEFAEAAFALPADGAISKPIRTSYGWHLIKRLEHKPVPPLEEMRESLIDQIRRNPDINRLNHETLINRLKLDWDYRPFEDNFDEFARQAERAITGGRIQPADISPAEELLFSFSNGNITFADFARYLAMNRFEQSATFHSQLKQLYEQFVAKKLMEAEDEQLEEKHPEFRHLVQEYHDGILLFNLSEKRIWQVAAEDSLGLERYFKQAKYKYLWGERFQGWVIQCQSQEERDFVDQVLAADSQLPVEELKDRFKIEFNKELTAHKGAFEKGDHSLVDHLVWFGPKPTDFIEHLHFIHGNKVGPQPKTLHEARGQYMADYQQYLENNWIKELRKKYRVKVNKKIIESIESVK</sequence>
<name>A0AA41Y6N8_9BACT</name>
<dbReference type="InterPro" id="IPR046357">
    <property type="entry name" value="PPIase_dom_sf"/>
</dbReference>
<dbReference type="GO" id="GO:0003755">
    <property type="term" value="F:peptidyl-prolyl cis-trans isomerase activity"/>
    <property type="evidence" value="ECO:0007669"/>
    <property type="project" value="UniProtKB-KW"/>
</dbReference>
<keyword evidence="4" id="KW-1185">Reference proteome</keyword>
<dbReference type="PANTHER" id="PTHR47245">
    <property type="entry name" value="PEPTIDYLPROLYL ISOMERASE"/>
    <property type="match status" value="1"/>
</dbReference>
<dbReference type="PANTHER" id="PTHR47245:SF2">
    <property type="entry name" value="PEPTIDYL-PROLYL CIS-TRANS ISOMERASE HP_0175-RELATED"/>
    <property type="match status" value="1"/>
</dbReference>
<dbReference type="Pfam" id="PF00639">
    <property type="entry name" value="Rotamase"/>
    <property type="match status" value="1"/>
</dbReference>
<reference evidence="3" key="1">
    <citation type="submission" date="2022-10" db="EMBL/GenBank/DDBJ databases">
        <title>Gaoshiqiia sediminis gen. nov., sp. nov., isolated from coastal sediment.</title>
        <authorList>
            <person name="Yu W.X."/>
            <person name="Mu D.S."/>
            <person name="Du J.Z."/>
            <person name="Liang Y.Q."/>
        </authorList>
    </citation>
    <scope>NUCLEOTIDE SEQUENCE</scope>
    <source>
        <strain evidence="3">A06</strain>
    </source>
</reference>
<dbReference type="Pfam" id="PF13616">
    <property type="entry name" value="Rotamase_3"/>
    <property type="match status" value="1"/>
</dbReference>
<accession>A0AA41Y6N8</accession>
<dbReference type="SUPFAM" id="SSF54534">
    <property type="entry name" value="FKBP-like"/>
    <property type="match status" value="2"/>
</dbReference>
<keyword evidence="1 3" id="KW-0413">Isomerase</keyword>
<proteinExistence type="predicted"/>
<evidence type="ECO:0000313" key="3">
    <source>
        <dbReference type="EMBL" id="MCW0482107.1"/>
    </source>
</evidence>
<protein>
    <submittedName>
        <fullName evidence="3">Peptidyl-prolyl cis-trans isomerase</fullName>
    </submittedName>
</protein>
<dbReference type="EMBL" id="JAPAAF010000005">
    <property type="protein sequence ID" value="MCW0482107.1"/>
    <property type="molecule type" value="Genomic_DNA"/>
</dbReference>
<dbReference type="Gene3D" id="3.10.50.40">
    <property type="match status" value="2"/>
</dbReference>
<dbReference type="Proteomes" id="UP001163821">
    <property type="component" value="Unassembled WGS sequence"/>
</dbReference>
<evidence type="ECO:0000313" key="4">
    <source>
        <dbReference type="Proteomes" id="UP001163821"/>
    </source>
</evidence>
<feature type="domain" description="PpiC" evidence="2">
    <location>
        <begin position="227"/>
        <end position="330"/>
    </location>
</feature>
<organism evidence="3 4">
    <name type="scientific">Gaoshiqia sediminis</name>
    <dbReference type="NCBI Taxonomy" id="2986998"/>
    <lineage>
        <taxon>Bacteria</taxon>
        <taxon>Pseudomonadati</taxon>
        <taxon>Bacteroidota</taxon>
        <taxon>Bacteroidia</taxon>
        <taxon>Marinilabiliales</taxon>
        <taxon>Prolixibacteraceae</taxon>
        <taxon>Gaoshiqia</taxon>
    </lineage>
</organism>
<dbReference type="RefSeq" id="WP_282590715.1">
    <property type="nucleotide sequence ID" value="NZ_JAPAAF010000005.1"/>
</dbReference>
<dbReference type="InterPro" id="IPR000297">
    <property type="entry name" value="PPIase_PpiC"/>
</dbReference>
<keyword evidence="1" id="KW-0697">Rotamase</keyword>
<comment type="caution">
    <text evidence="3">The sequence shown here is derived from an EMBL/GenBank/DDBJ whole genome shotgun (WGS) entry which is preliminary data.</text>
</comment>
<dbReference type="InterPro" id="IPR050245">
    <property type="entry name" value="PrsA_foldase"/>
</dbReference>
<dbReference type="AlphaFoldDB" id="A0AA41Y6N8"/>
<dbReference type="PROSITE" id="PS50198">
    <property type="entry name" value="PPIC_PPIASE_2"/>
    <property type="match status" value="2"/>
</dbReference>
<evidence type="ECO:0000256" key="1">
    <source>
        <dbReference type="PROSITE-ProRule" id="PRU00278"/>
    </source>
</evidence>